<comment type="caution">
    <text evidence="2">The sequence shown here is derived from an EMBL/GenBank/DDBJ whole genome shotgun (WGS) entry which is preliminary data.</text>
</comment>
<protein>
    <submittedName>
        <fullName evidence="2">SDR family oxidoreductase</fullName>
    </submittedName>
</protein>
<reference evidence="3" key="1">
    <citation type="journal article" date="2019" name="Int. J. Syst. Evol. Microbiol.">
        <title>The Global Catalogue of Microorganisms (GCM) 10K type strain sequencing project: providing services to taxonomists for standard genome sequencing and annotation.</title>
        <authorList>
            <consortium name="The Broad Institute Genomics Platform"/>
            <consortium name="The Broad Institute Genome Sequencing Center for Infectious Disease"/>
            <person name="Wu L."/>
            <person name="Ma J."/>
        </authorList>
    </citation>
    <scope>NUCLEOTIDE SEQUENCE [LARGE SCALE GENOMIC DNA]</scope>
    <source>
        <strain evidence="3">JCM 16902</strain>
    </source>
</reference>
<dbReference type="RefSeq" id="WP_231483551.1">
    <property type="nucleotide sequence ID" value="NZ_BAAAZO010000003.1"/>
</dbReference>
<name>A0ABP6ZIS4_9ACTN</name>
<dbReference type="CDD" id="cd05269">
    <property type="entry name" value="TMR_SDR_a"/>
    <property type="match status" value="1"/>
</dbReference>
<keyword evidence="3" id="KW-1185">Reference proteome</keyword>
<dbReference type="Gene3D" id="3.40.50.720">
    <property type="entry name" value="NAD(P)-binding Rossmann-like Domain"/>
    <property type="match status" value="1"/>
</dbReference>
<dbReference type="EMBL" id="BAAAZO010000003">
    <property type="protein sequence ID" value="GAA3608891.1"/>
    <property type="molecule type" value="Genomic_DNA"/>
</dbReference>
<gene>
    <name evidence="2" type="ORF">GCM10022223_26160</name>
</gene>
<dbReference type="Proteomes" id="UP001501074">
    <property type="component" value="Unassembled WGS sequence"/>
</dbReference>
<dbReference type="InterPro" id="IPR052718">
    <property type="entry name" value="NmrA-type_oxidoreductase"/>
</dbReference>
<dbReference type="InterPro" id="IPR036291">
    <property type="entry name" value="NAD(P)-bd_dom_sf"/>
</dbReference>
<evidence type="ECO:0000313" key="2">
    <source>
        <dbReference type="EMBL" id="GAA3608891.1"/>
    </source>
</evidence>
<dbReference type="PANTHER" id="PTHR47129:SF1">
    <property type="entry name" value="NMRA-LIKE DOMAIN-CONTAINING PROTEIN"/>
    <property type="match status" value="1"/>
</dbReference>
<sequence length="284" mass="29202">MSIALTGATGALGSLVVDALLTRGTPASDIVVVVRDADRAKALADLGVGVRVASYGDVPALVTALDGVDRLLLISGPESGERVALHGSVVTAAQQAGVGFIAYTSAPHADDTVLLVAPDHAATENLIRASGLAYSILRNNWYHENYGAHLKNAEATGKLFSSAGSGRVASASRADYAEAAAIVLAGGDHDGRVYELSGDVAWIFADLATVMGEVLGRPVELVQLDRESHIAALTGAGLDPHLIRFVTTLDADIAQGALAEATTDLSGLIGRPTTPLIEGLRPLR</sequence>
<dbReference type="Gene3D" id="3.90.25.10">
    <property type="entry name" value="UDP-galactose 4-epimerase, domain 1"/>
    <property type="match status" value="1"/>
</dbReference>
<accession>A0ABP6ZIS4</accession>
<proteinExistence type="predicted"/>
<dbReference type="InterPro" id="IPR016040">
    <property type="entry name" value="NAD(P)-bd_dom"/>
</dbReference>
<feature type="domain" description="NAD(P)-binding" evidence="1">
    <location>
        <begin position="7"/>
        <end position="183"/>
    </location>
</feature>
<evidence type="ECO:0000313" key="3">
    <source>
        <dbReference type="Proteomes" id="UP001501074"/>
    </source>
</evidence>
<evidence type="ECO:0000259" key="1">
    <source>
        <dbReference type="Pfam" id="PF13460"/>
    </source>
</evidence>
<dbReference type="Pfam" id="PF13460">
    <property type="entry name" value="NAD_binding_10"/>
    <property type="match status" value="1"/>
</dbReference>
<dbReference type="SUPFAM" id="SSF51735">
    <property type="entry name" value="NAD(P)-binding Rossmann-fold domains"/>
    <property type="match status" value="1"/>
</dbReference>
<organism evidence="2 3">
    <name type="scientific">Kineosporia mesophila</name>
    <dbReference type="NCBI Taxonomy" id="566012"/>
    <lineage>
        <taxon>Bacteria</taxon>
        <taxon>Bacillati</taxon>
        <taxon>Actinomycetota</taxon>
        <taxon>Actinomycetes</taxon>
        <taxon>Kineosporiales</taxon>
        <taxon>Kineosporiaceae</taxon>
        <taxon>Kineosporia</taxon>
    </lineage>
</organism>
<dbReference type="PANTHER" id="PTHR47129">
    <property type="entry name" value="QUINONE OXIDOREDUCTASE 2"/>
    <property type="match status" value="1"/>
</dbReference>